<dbReference type="PANTHER" id="PTHR30614:SF20">
    <property type="entry name" value="GLUTAMINE TRANSPORT SYSTEM PERMEASE PROTEIN GLNP"/>
    <property type="match status" value="1"/>
</dbReference>
<dbReference type="InterPro" id="IPR035906">
    <property type="entry name" value="MetI-like_sf"/>
</dbReference>
<evidence type="ECO:0000256" key="9">
    <source>
        <dbReference type="RuleBase" id="RU363032"/>
    </source>
</evidence>
<evidence type="ECO:0000256" key="10">
    <source>
        <dbReference type="SAM" id="MobiDB-lite"/>
    </source>
</evidence>
<evidence type="ECO:0000313" key="12">
    <source>
        <dbReference type="EMBL" id="ANH38254.1"/>
    </source>
</evidence>
<dbReference type="NCBIfam" id="TIGR01726">
    <property type="entry name" value="HEQRo_perm_3TM"/>
    <property type="match status" value="1"/>
</dbReference>
<name>A0A1A9GJ29_9ACTN</name>
<dbReference type="STRING" id="1300347.I601_1823"/>
<comment type="subcellular location">
    <subcellularLocation>
        <location evidence="1 9">Cell membrane</location>
        <topology evidence="1 9">Multi-pass membrane protein</topology>
    </subcellularLocation>
</comment>
<dbReference type="KEGG" id="ndk:I601_1823"/>
<keyword evidence="7 9" id="KW-1133">Transmembrane helix</keyword>
<evidence type="ECO:0000256" key="4">
    <source>
        <dbReference type="ARBA" id="ARBA00022475"/>
    </source>
</evidence>
<dbReference type="Proteomes" id="UP000077868">
    <property type="component" value="Chromosome"/>
</dbReference>
<feature type="transmembrane region" description="Helical" evidence="9">
    <location>
        <begin position="59"/>
        <end position="80"/>
    </location>
</feature>
<dbReference type="GO" id="GO:0006865">
    <property type="term" value="P:amino acid transport"/>
    <property type="evidence" value="ECO:0007669"/>
    <property type="project" value="UniProtKB-KW"/>
</dbReference>
<dbReference type="InterPro" id="IPR010065">
    <property type="entry name" value="AA_ABC_transptr_permease_3TM"/>
</dbReference>
<accession>A0A1A9GJ29</accession>
<feature type="transmembrane region" description="Helical" evidence="9">
    <location>
        <begin position="330"/>
        <end position="348"/>
    </location>
</feature>
<dbReference type="GO" id="GO:0022857">
    <property type="term" value="F:transmembrane transporter activity"/>
    <property type="evidence" value="ECO:0007669"/>
    <property type="project" value="InterPro"/>
</dbReference>
<feature type="domain" description="ABC transmembrane type-1" evidence="11">
    <location>
        <begin position="160"/>
        <end position="354"/>
    </location>
</feature>
<comment type="similarity">
    <text evidence="2">Belongs to the binding-protein-dependent transport system permease family. HisMQ subfamily.</text>
</comment>
<dbReference type="EMBL" id="CP015079">
    <property type="protein sequence ID" value="ANH38254.1"/>
    <property type="molecule type" value="Genomic_DNA"/>
</dbReference>
<evidence type="ECO:0000256" key="6">
    <source>
        <dbReference type="ARBA" id="ARBA00022970"/>
    </source>
</evidence>
<evidence type="ECO:0000256" key="7">
    <source>
        <dbReference type="ARBA" id="ARBA00022989"/>
    </source>
</evidence>
<feature type="region of interest" description="Disordered" evidence="10">
    <location>
        <begin position="1"/>
        <end position="20"/>
    </location>
</feature>
<feature type="transmembrane region" description="Helical" evidence="9">
    <location>
        <begin position="117"/>
        <end position="144"/>
    </location>
</feature>
<dbReference type="PROSITE" id="PS50928">
    <property type="entry name" value="ABC_TM1"/>
    <property type="match status" value="1"/>
</dbReference>
<dbReference type="Pfam" id="PF00528">
    <property type="entry name" value="BPD_transp_1"/>
    <property type="match status" value="1"/>
</dbReference>
<organism evidence="12 13">
    <name type="scientific">Nocardioides dokdonensis FR1436</name>
    <dbReference type="NCBI Taxonomy" id="1300347"/>
    <lineage>
        <taxon>Bacteria</taxon>
        <taxon>Bacillati</taxon>
        <taxon>Actinomycetota</taxon>
        <taxon>Actinomycetes</taxon>
        <taxon>Propionibacteriales</taxon>
        <taxon>Nocardioidaceae</taxon>
        <taxon>Nocardioides</taxon>
    </lineage>
</organism>
<keyword evidence="5 9" id="KW-0812">Transmembrane</keyword>
<keyword evidence="8 9" id="KW-0472">Membrane</keyword>
<feature type="transmembrane region" description="Helical" evidence="9">
    <location>
        <begin position="236"/>
        <end position="255"/>
    </location>
</feature>
<gene>
    <name evidence="12" type="primary">yecS</name>
    <name evidence="12" type="ORF">I601_1823</name>
</gene>
<dbReference type="CDD" id="cd06261">
    <property type="entry name" value="TM_PBP2"/>
    <property type="match status" value="1"/>
</dbReference>
<evidence type="ECO:0000256" key="2">
    <source>
        <dbReference type="ARBA" id="ARBA00010072"/>
    </source>
</evidence>
<sequence length="370" mass="39112">MVMPTLTPAPLDARPSPPPTPPARVLPMGVVAAACALVALTCTLLALRSVHRLVEAPTALLTVVLLLVAVAAAVPVVPAVRALLTVPRRTALVSAGDLSGARQVAARGRELAATAMGYALAVLLVAGVLGFTTANNGAIATTFLRWEFIADSWEGIAKAFAVNIQVAVGAQVLVLVVGLALAVMRLLPGRAGRPLRWIATLYVDVFRAIPSIIVLYLVGFGLSLAQVPIVRDFSPLWLAILALTLTYSAYVAEVYRAGIDSIHPSQWSASRSLGLSYSMTLRTVIVPQAVRRIVPPLLNDFIGLQKDTALIGVMGVTDAFMQARLVSSNVFNLTPVIVVAVLFVIITIPQARFVDRLIAGEQARRAGRTS</sequence>
<evidence type="ECO:0000256" key="1">
    <source>
        <dbReference type="ARBA" id="ARBA00004651"/>
    </source>
</evidence>
<dbReference type="PATRIC" id="fig|1300347.3.peg.1825"/>
<evidence type="ECO:0000313" key="13">
    <source>
        <dbReference type="Proteomes" id="UP000077868"/>
    </source>
</evidence>
<dbReference type="AlphaFoldDB" id="A0A1A9GJ29"/>
<feature type="transmembrane region" description="Helical" evidence="9">
    <location>
        <begin position="208"/>
        <end position="230"/>
    </location>
</feature>
<keyword evidence="13" id="KW-1185">Reference proteome</keyword>
<feature type="transmembrane region" description="Helical" evidence="9">
    <location>
        <begin position="164"/>
        <end position="187"/>
    </location>
</feature>
<dbReference type="PANTHER" id="PTHR30614">
    <property type="entry name" value="MEMBRANE COMPONENT OF AMINO ACID ABC TRANSPORTER"/>
    <property type="match status" value="1"/>
</dbReference>
<dbReference type="SUPFAM" id="SSF161098">
    <property type="entry name" value="MetI-like"/>
    <property type="match status" value="1"/>
</dbReference>
<keyword evidence="3 9" id="KW-0813">Transport</keyword>
<protein>
    <submittedName>
        <fullName evidence="12">Inner membrane amino-acid ABC transporter permease protein YecS</fullName>
    </submittedName>
</protein>
<keyword evidence="4" id="KW-1003">Cell membrane</keyword>
<proteinExistence type="inferred from homology"/>
<dbReference type="InterPro" id="IPR043429">
    <property type="entry name" value="ArtM/GltK/GlnP/TcyL/YhdX-like"/>
</dbReference>
<reference evidence="12 13" key="1">
    <citation type="submission" date="2016-03" db="EMBL/GenBank/DDBJ databases">
        <title>Complete genome sequence of a soil Actinobacterium, Nocardioides dokdonensis FR1436.</title>
        <authorList>
            <person name="Kwon S.-K."/>
            <person name="Kim K."/>
            <person name="Kim J.F."/>
        </authorList>
    </citation>
    <scope>NUCLEOTIDE SEQUENCE [LARGE SCALE GENOMIC DNA]</scope>
    <source>
        <strain evidence="12 13">FR1436</strain>
    </source>
</reference>
<keyword evidence="6" id="KW-0029">Amino-acid transport</keyword>
<dbReference type="InterPro" id="IPR000515">
    <property type="entry name" value="MetI-like"/>
</dbReference>
<evidence type="ECO:0000256" key="8">
    <source>
        <dbReference type="ARBA" id="ARBA00023136"/>
    </source>
</evidence>
<dbReference type="RefSeq" id="WP_218917779.1">
    <property type="nucleotide sequence ID" value="NZ_CP015079.1"/>
</dbReference>
<evidence type="ECO:0000259" key="11">
    <source>
        <dbReference type="PROSITE" id="PS50928"/>
    </source>
</evidence>
<feature type="transmembrane region" description="Helical" evidence="9">
    <location>
        <begin position="25"/>
        <end position="47"/>
    </location>
</feature>
<dbReference type="Gene3D" id="1.10.3720.10">
    <property type="entry name" value="MetI-like"/>
    <property type="match status" value="1"/>
</dbReference>
<evidence type="ECO:0000256" key="3">
    <source>
        <dbReference type="ARBA" id="ARBA00022448"/>
    </source>
</evidence>
<dbReference type="GO" id="GO:0043190">
    <property type="term" value="C:ATP-binding cassette (ABC) transporter complex"/>
    <property type="evidence" value="ECO:0007669"/>
    <property type="project" value="InterPro"/>
</dbReference>
<evidence type="ECO:0000256" key="5">
    <source>
        <dbReference type="ARBA" id="ARBA00022692"/>
    </source>
</evidence>